<comment type="caution">
    <text evidence="1">The sequence shown here is derived from an EMBL/GenBank/DDBJ whole genome shotgun (WGS) entry which is preliminary data.</text>
</comment>
<organism evidence="1 2">
    <name type="scientific">Boletus edulis BED1</name>
    <dbReference type="NCBI Taxonomy" id="1328754"/>
    <lineage>
        <taxon>Eukaryota</taxon>
        <taxon>Fungi</taxon>
        <taxon>Dikarya</taxon>
        <taxon>Basidiomycota</taxon>
        <taxon>Agaricomycotina</taxon>
        <taxon>Agaricomycetes</taxon>
        <taxon>Agaricomycetidae</taxon>
        <taxon>Boletales</taxon>
        <taxon>Boletineae</taxon>
        <taxon>Boletaceae</taxon>
        <taxon>Boletoideae</taxon>
        <taxon>Boletus</taxon>
    </lineage>
</organism>
<reference evidence="1" key="1">
    <citation type="submission" date="2019-10" db="EMBL/GenBank/DDBJ databases">
        <authorList>
            <consortium name="DOE Joint Genome Institute"/>
            <person name="Kuo A."/>
            <person name="Miyauchi S."/>
            <person name="Kiss E."/>
            <person name="Drula E."/>
            <person name="Kohler A."/>
            <person name="Sanchez-Garcia M."/>
            <person name="Andreopoulos B."/>
            <person name="Barry K.W."/>
            <person name="Bonito G."/>
            <person name="Buee M."/>
            <person name="Carver A."/>
            <person name="Chen C."/>
            <person name="Cichocki N."/>
            <person name="Clum A."/>
            <person name="Culley D."/>
            <person name="Crous P.W."/>
            <person name="Fauchery L."/>
            <person name="Girlanda M."/>
            <person name="Hayes R."/>
            <person name="Keri Z."/>
            <person name="LaButti K."/>
            <person name="Lipzen A."/>
            <person name="Lombard V."/>
            <person name="Magnuson J."/>
            <person name="Maillard F."/>
            <person name="Morin E."/>
            <person name="Murat C."/>
            <person name="Nolan M."/>
            <person name="Ohm R."/>
            <person name="Pangilinan J."/>
            <person name="Pereira M."/>
            <person name="Perotto S."/>
            <person name="Peter M."/>
            <person name="Riley R."/>
            <person name="Sitrit Y."/>
            <person name="Stielow B."/>
            <person name="Szollosi G."/>
            <person name="Zifcakova L."/>
            <person name="Stursova M."/>
            <person name="Spatafora J.W."/>
            <person name="Tedersoo L."/>
            <person name="Vaario L.-M."/>
            <person name="Yamada A."/>
            <person name="Yan M."/>
            <person name="Wang P."/>
            <person name="Xu J."/>
            <person name="Bruns T."/>
            <person name="Baldrian P."/>
            <person name="Vilgalys R."/>
            <person name="Henrissat B."/>
            <person name="Grigoriev I.V."/>
            <person name="Hibbett D."/>
            <person name="Nagy L.G."/>
            <person name="Martin F.M."/>
        </authorList>
    </citation>
    <scope>NUCLEOTIDE SEQUENCE</scope>
    <source>
        <strain evidence="1">BED1</strain>
    </source>
</reference>
<dbReference type="PANTHER" id="PTHR33129:SF1">
    <property type="entry name" value="ATP-BINDING PROTEIN"/>
    <property type="match status" value="1"/>
</dbReference>
<dbReference type="PANTHER" id="PTHR33129">
    <property type="entry name" value="PROTEIN KINASE DOMAIN-CONTAINING PROTEIN-RELATED"/>
    <property type="match status" value="1"/>
</dbReference>
<keyword evidence="2" id="KW-1185">Reference proteome</keyword>
<name>A0AAD4BYV3_BOLED</name>
<evidence type="ECO:0000313" key="1">
    <source>
        <dbReference type="EMBL" id="KAF8443661.1"/>
    </source>
</evidence>
<sequence length="519" mass="59670">MITDAIRTQLYRLASTVWGNPQAVLKHDPSGFEYIDVQEYRHGLQALFGSPTISKILVRDEYRTALQELQTDTYARGAYVTGQPGIGKTLFLVHLLVELLGQCRKVLVHDTRGQFYAIFAENTVNFHLLTDETPLDSDDDDPESDRRIWALSDSSAGVRSPPIGFWSFEDRHIRTIQATSLRKDRWHEWSKQATAKCYVMDVWTEQEITNLAILLNLDTQRMVDLYKKWGGAPKTLLEYVDLPDQYIETLYRQSARLAVAKCRTMISSIEEKNISEDTMTQFYFCRPLRFAKPSIIRELSCAVVPTPASCHFLAEALQKLNDYIRLEFFDALSIRSETRQAARYIYKSWLHCFLSAGRSIDCHWSHRRAKSASLRGTTTLISARPDELKDVKKLPYYWVAPPKFPGIDGALICQDAIFAVQVTIRAKDKPPEEGLEKLQNNLPPHLKNLPWHLVFVGNIDWSIERVANEWAGKIFLPTSKRCVTVGWSQMDPVEEGITYRITCDENHQLEEELMEDEDE</sequence>
<protein>
    <submittedName>
        <fullName evidence="1">Uncharacterized protein</fullName>
    </submittedName>
</protein>
<accession>A0AAD4BYV3</accession>
<dbReference type="EMBL" id="WHUW01000007">
    <property type="protein sequence ID" value="KAF8443661.1"/>
    <property type="molecule type" value="Genomic_DNA"/>
</dbReference>
<dbReference type="AlphaFoldDB" id="A0AAD4BYV3"/>
<reference evidence="1" key="2">
    <citation type="journal article" date="2020" name="Nat. Commun.">
        <title>Large-scale genome sequencing of mycorrhizal fungi provides insights into the early evolution of symbiotic traits.</title>
        <authorList>
            <person name="Miyauchi S."/>
            <person name="Kiss E."/>
            <person name="Kuo A."/>
            <person name="Drula E."/>
            <person name="Kohler A."/>
            <person name="Sanchez-Garcia M."/>
            <person name="Morin E."/>
            <person name="Andreopoulos B."/>
            <person name="Barry K.W."/>
            <person name="Bonito G."/>
            <person name="Buee M."/>
            <person name="Carver A."/>
            <person name="Chen C."/>
            <person name="Cichocki N."/>
            <person name="Clum A."/>
            <person name="Culley D."/>
            <person name="Crous P.W."/>
            <person name="Fauchery L."/>
            <person name="Girlanda M."/>
            <person name="Hayes R.D."/>
            <person name="Keri Z."/>
            <person name="LaButti K."/>
            <person name="Lipzen A."/>
            <person name="Lombard V."/>
            <person name="Magnuson J."/>
            <person name="Maillard F."/>
            <person name="Murat C."/>
            <person name="Nolan M."/>
            <person name="Ohm R.A."/>
            <person name="Pangilinan J."/>
            <person name="Pereira M.F."/>
            <person name="Perotto S."/>
            <person name="Peter M."/>
            <person name="Pfister S."/>
            <person name="Riley R."/>
            <person name="Sitrit Y."/>
            <person name="Stielow J.B."/>
            <person name="Szollosi G."/>
            <person name="Zifcakova L."/>
            <person name="Stursova M."/>
            <person name="Spatafora J.W."/>
            <person name="Tedersoo L."/>
            <person name="Vaario L.M."/>
            <person name="Yamada A."/>
            <person name="Yan M."/>
            <person name="Wang P."/>
            <person name="Xu J."/>
            <person name="Bruns T."/>
            <person name="Baldrian P."/>
            <person name="Vilgalys R."/>
            <person name="Dunand C."/>
            <person name="Henrissat B."/>
            <person name="Grigoriev I.V."/>
            <person name="Hibbett D."/>
            <person name="Nagy L.G."/>
            <person name="Martin F.M."/>
        </authorList>
    </citation>
    <scope>NUCLEOTIDE SEQUENCE</scope>
    <source>
        <strain evidence="1">BED1</strain>
    </source>
</reference>
<evidence type="ECO:0000313" key="2">
    <source>
        <dbReference type="Proteomes" id="UP001194468"/>
    </source>
</evidence>
<dbReference type="Proteomes" id="UP001194468">
    <property type="component" value="Unassembled WGS sequence"/>
</dbReference>
<dbReference type="InterPro" id="IPR052980">
    <property type="entry name" value="Crinkler_effector"/>
</dbReference>
<gene>
    <name evidence="1" type="ORF">L210DRAFT_3643251</name>
</gene>
<proteinExistence type="predicted"/>